<feature type="compositionally biased region" description="Pro residues" evidence="1">
    <location>
        <begin position="45"/>
        <end position="54"/>
    </location>
</feature>
<dbReference type="STRING" id="504486.SAMN05660703_0451"/>
<dbReference type="OrthoDB" id="1453759at2"/>
<gene>
    <name evidence="3" type="ORF">SAMN05660703_0451</name>
</gene>
<evidence type="ECO:0000256" key="2">
    <source>
        <dbReference type="SAM" id="SignalP"/>
    </source>
</evidence>
<keyword evidence="2" id="KW-0732">Signal</keyword>
<dbReference type="Proteomes" id="UP000192360">
    <property type="component" value="Unassembled WGS sequence"/>
</dbReference>
<reference evidence="3 4" key="1">
    <citation type="submission" date="2017-04" db="EMBL/GenBank/DDBJ databases">
        <authorList>
            <person name="Afonso C.L."/>
            <person name="Miller P.J."/>
            <person name="Scott M.A."/>
            <person name="Spackman E."/>
            <person name="Goraichik I."/>
            <person name="Dimitrov K.M."/>
            <person name="Suarez D.L."/>
            <person name="Swayne D.E."/>
        </authorList>
    </citation>
    <scope>NUCLEOTIDE SEQUENCE [LARGE SCALE GENOMIC DNA]</scope>
    <source>
        <strain evidence="3 4">DSM 21164</strain>
    </source>
</reference>
<dbReference type="PROSITE" id="PS51257">
    <property type="entry name" value="PROKAR_LIPOPROTEIN"/>
    <property type="match status" value="1"/>
</dbReference>
<sequence length="54" mass="5852">MKKVFIAVLAIVLNTFLFSCTKDTSTQSDLIYETNATEGDDGDIKPPPPPPDPV</sequence>
<feature type="chain" id="PRO_5012348212" evidence="2">
    <location>
        <begin position="22"/>
        <end position="54"/>
    </location>
</feature>
<evidence type="ECO:0000313" key="3">
    <source>
        <dbReference type="EMBL" id="SMC35268.1"/>
    </source>
</evidence>
<feature type="signal peptide" evidence="2">
    <location>
        <begin position="1"/>
        <end position="21"/>
    </location>
</feature>
<name>A0A1W1YHQ8_9FLAO</name>
<dbReference type="RefSeq" id="WP_159447267.1">
    <property type="nucleotide sequence ID" value="NZ_FWXO01000001.1"/>
</dbReference>
<organism evidence="3 4">
    <name type="scientific">Cellulophaga tyrosinoxydans</name>
    <dbReference type="NCBI Taxonomy" id="504486"/>
    <lineage>
        <taxon>Bacteria</taxon>
        <taxon>Pseudomonadati</taxon>
        <taxon>Bacteroidota</taxon>
        <taxon>Flavobacteriia</taxon>
        <taxon>Flavobacteriales</taxon>
        <taxon>Flavobacteriaceae</taxon>
        <taxon>Cellulophaga</taxon>
    </lineage>
</organism>
<evidence type="ECO:0000313" key="4">
    <source>
        <dbReference type="Proteomes" id="UP000192360"/>
    </source>
</evidence>
<evidence type="ECO:0000256" key="1">
    <source>
        <dbReference type="SAM" id="MobiDB-lite"/>
    </source>
</evidence>
<dbReference type="EMBL" id="FWXO01000001">
    <property type="protein sequence ID" value="SMC35268.1"/>
    <property type="molecule type" value="Genomic_DNA"/>
</dbReference>
<protein>
    <submittedName>
        <fullName evidence="3">Uncharacterized protein</fullName>
    </submittedName>
</protein>
<feature type="region of interest" description="Disordered" evidence="1">
    <location>
        <begin position="31"/>
        <end position="54"/>
    </location>
</feature>
<keyword evidence="4" id="KW-1185">Reference proteome</keyword>
<dbReference type="AlphaFoldDB" id="A0A1W1YHQ8"/>
<proteinExistence type="predicted"/>
<accession>A0A1W1YHQ8</accession>